<protein>
    <submittedName>
        <fullName evidence="1">Uncharacterized protein</fullName>
    </submittedName>
</protein>
<comment type="caution">
    <text evidence="1">The sequence shown here is derived from an EMBL/GenBank/DDBJ whole genome shotgun (WGS) entry which is preliminary data.</text>
</comment>
<proteinExistence type="predicted"/>
<dbReference type="AlphaFoldDB" id="A0A8S3G190"/>
<evidence type="ECO:0000313" key="1">
    <source>
        <dbReference type="EMBL" id="CAF5151692.1"/>
    </source>
</evidence>
<reference evidence="1" key="1">
    <citation type="submission" date="2021-02" db="EMBL/GenBank/DDBJ databases">
        <authorList>
            <person name="Nowell W R."/>
        </authorList>
    </citation>
    <scope>NUCLEOTIDE SEQUENCE</scope>
</reference>
<organism evidence="1 2">
    <name type="scientific">Rotaria magnacalcarata</name>
    <dbReference type="NCBI Taxonomy" id="392030"/>
    <lineage>
        <taxon>Eukaryota</taxon>
        <taxon>Metazoa</taxon>
        <taxon>Spiralia</taxon>
        <taxon>Gnathifera</taxon>
        <taxon>Rotifera</taxon>
        <taxon>Eurotatoria</taxon>
        <taxon>Bdelloidea</taxon>
        <taxon>Philodinida</taxon>
        <taxon>Philodinidae</taxon>
        <taxon>Rotaria</taxon>
    </lineage>
</organism>
<feature type="non-terminal residue" evidence="1">
    <location>
        <position position="1"/>
    </location>
</feature>
<evidence type="ECO:0000313" key="2">
    <source>
        <dbReference type="Proteomes" id="UP000681967"/>
    </source>
</evidence>
<sequence length="125" mass="14645">MDDIVLIQASNVENDSAIQDLKTTCKIKQIIVYRYDEEKNVFYDLTTQASSTSTLLKTNLKCFFIETANNLHHGLATRYLNRLEKRKNEVHDTNAERIYLWKEICDEILTETNQRYATPKLITQL</sequence>
<name>A0A8S3G190_9BILA</name>
<dbReference type="Proteomes" id="UP000681967">
    <property type="component" value="Unassembled WGS sequence"/>
</dbReference>
<dbReference type="EMBL" id="CAJOBH010258171">
    <property type="protein sequence ID" value="CAF5151692.1"/>
    <property type="molecule type" value="Genomic_DNA"/>
</dbReference>
<gene>
    <name evidence="1" type="ORF">BYL167_LOCUS72393</name>
</gene>
<accession>A0A8S3G190</accession>